<name>A0ABN8MML6_9CNID</name>
<dbReference type="EMBL" id="CALNXI010000574">
    <property type="protein sequence ID" value="CAH3029473.1"/>
    <property type="molecule type" value="Genomic_DNA"/>
</dbReference>
<feature type="non-terminal residue" evidence="2">
    <location>
        <position position="1"/>
    </location>
</feature>
<proteinExistence type="predicted"/>
<sequence length="1718" mass="196166">RKKIQETDTSTGSGKDAAKKSEKDQPRSHKQKQSQQPENKEGNENRTSGEDDHDSRDNTEYFATYKKSKMTVFFHAVLAPHFKFDAQQGDRIFMRFGGPVFGKFNENIVEVFPKCSLENDFILVEAQLLLPVDYAFRRLFYKYVVWKEKTKDKDKYVWEHLVGFDVHSNRCLLIPKARCESGGVWHQYDDGIFSPPNAAQKFRNMMPVWKSMDPLEGRKIATLAMLPAWEGFTVGQKDTTMTAWEAITAVEDLAYCMKETRVEEHSILKRNVPPLYDFNRFLKDFLKAKIHQNSSLQSDASDDKKVLRLVSSVAIAYVLHRHPDISLDREDYANLFPSFILERDQNVQTCTVYDKLLKHFPSVEWQLGEAIQAICRNVAKQCYDLHEWLFAVPLVHFLTQASEPFTSDVLLIEEPKRNDDSWWGATGFETKCVRERSFSEKSGEKTTIGLHRKQLCMCSTLFLFSSPDDKVIWKQEVLLCCISCLRILRAVSNSKCSIELLLDCLRCMETCMSLLLKTDPQEQGQEQALKKVEQLLAEGFEVIKMWSNKTLLDKFPCYLTDEIEKELKIWSNLLSLEWTNERCEELWKGRVLEKLEKRLEERDCNDLVEVFSKTNMVAHHSRVQDLISEVTFRKVEGMLQRGNEREDVFQNLSVYGLGSPQAQKCGELLTLMLTHSWPKPQGDVPCSSRIILHQVLTWRLWPCFFQRFGKESDYRNVLRPDGQEILMKALSSIEAAVKYLKDGSITFQILTLIRDHSERFLELCGQIEQITKEKSKEYLEQLLNQRISEVTAFQDQRDKVTSFVRTCALIKQVSVDELSKKAVVDVLRLPIKELAQSVVVDGKVRPVVTFFQLSPKAKEMISELSKLRNSTFFRRFWIENGKKALSRISQRQGHKDLLSVDDVEELVWAPSIEQLQSVQDRFLNCTISFQEIDKFFPVFKSSQDLADEFKLITSRNSIILAARELIIDQRIEQINEYYKLQTCTAAASDILKFKDSLGLQGDFQLVEDLENQMNKEFKQRPLKTMDKALQNAGRLLSLITPERAECLAAVAQCRDFISWIRKTIKGPQELKVLVDLAIISAGEADMETHKITCLHTSCLGFASLIFDLQPTFGFEKLMRACEPVWNAVDADPTLPEKLVATSRQLEWLKGVKKSHGSVAMSSLMEAQTINEKGVYRVGCPSKDAWTSMETFSLDAVIELTVVPDKKRFTLDNLKDLQSKLMLIAAKASHGKEDVDRFVDILQCVQRLATVYIALCKAGEVSHLRWRHEFQCTPRLSTNRSLTKDLEEQSAQMEQCLELWKKELHTKRILYKELNHFTTRQLLFLRKQLAVVQGRGPRAVDDIPLEVYNLLESVLPGVEPAILKSVLTSCGICSQQTSDSIVRSYGATGAVQPSILLHQPRSKSSHEEVFQTLVAKLESIGYSETEKFAIASMISCKDASELDLFVWCVKNAGNKDLIDASYSEALREPRYLALIDKDSSLSIEEEGSSAADMMIEPEDLPEPMETTFTSDQTAGGEFLSLDELGKVLRQLALQGSKKRKRRHPKYLNRGKPNLVVIPKDDILGTVLSLYMQDTSQSLPSSEEVLICSSDTTAEEIELLWRRALGDSGVQMFCLVHVDLLDYSVSQKAADSLEFLLQEPQCNRNDGLSLVVICSSENEDRAHMAAALDQYRLGTIPHCAAPKDIRQYLQTQFKSCPQTPGRFQDKVIPWAPAAMLDKQK</sequence>
<gene>
    <name evidence="2" type="ORF">PEVE_00036241</name>
</gene>
<comment type="caution">
    <text evidence="2">The sequence shown here is derived from an EMBL/GenBank/DDBJ whole genome shotgun (WGS) entry which is preliminary data.</text>
</comment>
<feature type="region of interest" description="Disordered" evidence="1">
    <location>
        <begin position="1"/>
        <end position="57"/>
    </location>
</feature>
<feature type="compositionally biased region" description="Basic and acidic residues" evidence="1">
    <location>
        <begin position="38"/>
        <end position="57"/>
    </location>
</feature>
<dbReference type="PANTHER" id="PTHR22605:SF16">
    <property type="entry name" value="E3 UBIQUITIN-PROTEIN LIGASE RNF213"/>
    <property type="match status" value="1"/>
</dbReference>
<feature type="compositionally biased region" description="Basic and acidic residues" evidence="1">
    <location>
        <begin position="16"/>
        <end position="27"/>
    </location>
</feature>
<evidence type="ECO:0000256" key="1">
    <source>
        <dbReference type="SAM" id="MobiDB-lite"/>
    </source>
</evidence>
<accession>A0ABN8MML6</accession>
<keyword evidence="3" id="KW-1185">Reference proteome</keyword>
<evidence type="ECO:0000313" key="2">
    <source>
        <dbReference type="EMBL" id="CAH3029473.1"/>
    </source>
</evidence>
<dbReference type="Proteomes" id="UP001159427">
    <property type="component" value="Unassembled WGS sequence"/>
</dbReference>
<organism evidence="2 3">
    <name type="scientific">Porites evermanni</name>
    <dbReference type="NCBI Taxonomy" id="104178"/>
    <lineage>
        <taxon>Eukaryota</taxon>
        <taxon>Metazoa</taxon>
        <taxon>Cnidaria</taxon>
        <taxon>Anthozoa</taxon>
        <taxon>Hexacorallia</taxon>
        <taxon>Scleractinia</taxon>
        <taxon>Fungiina</taxon>
        <taxon>Poritidae</taxon>
        <taxon>Porites</taxon>
    </lineage>
</organism>
<protein>
    <submittedName>
        <fullName evidence="2">Uncharacterized protein</fullName>
    </submittedName>
</protein>
<dbReference type="InterPro" id="IPR031248">
    <property type="entry name" value="RNF213"/>
</dbReference>
<evidence type="ECO:0000313" key="3">
    <source>
        <dbReference type="Proteomes" id="UP001159427"/>
    </source>
</evidence>
<dbReference type="PANTHER" id="PTHR22605">
    <property type="entry name" value="RZ-TYPE DOMAIN-CONTAINING PROTEIN"/>
    <property type="match status" value="1"/>
</dbReference>
<reference evidence="2 3" key="1">
    <citation type="submission" date="2022-05" db="EMBL/GenBank/DDBJ databases">
        <authorList>
            <consortium name="Genoscope - CEA"/>
            <person name="William W."/>
        </authorList>
    </citation>
    <scope>NUCLEOTIDE SEQUENCE [LARGE SCALE GENOMIC DNA]</scope>
</reference>